<keyword evidence="3" id="KW-0732">Signal</keyword>
<feature type="signal peptide" evidence="3">
    <location>
        <begin position="1"/>
        <end position="20"/>
    </location>
</feature>
<dbReference type="InterPro" id="IPR006094">
    <property type="entry name" value="Oxid_FAD_bind_N"/>
</dbReference>
<keyword evidence="2" id="KW-0560">Oxidoreductase</keyword>
<dbReference type="InterPro" id="IPR050432">
    <property type="entry name" value="FAD-linked_Oxidoreductases_BP"/>
</dbReference>
<comment type="similarity">
    <text evidence="1">Belongs to the oxygen-dependent FAD-linked oxidoreductase family.</text>
</comment>
<dbReference type="PROSITE" id="PS51387">
    <property type="entry name" value="FAD_PCMH"/>
    <property type="match status" value="1"/>
</dbReference>
<dbReference type="SUPFAM" id="SSF56176">
    <property type="entry name" value="FAD-binding/transporter-associated domain-like"/>
    <property type="match status" value="1"/>
</dbReference>
<evidence type="ECO:0000313" key="5">
    <source>
        <dbReference type="EMBL" id="TVY84927.1"/>
    </source>
</evidence>
<organism evidence="5 6">
    <name type="scientific">Lachnellula suecica</name>
    <dbReference type="NCBI Taxonomy" id="602035"/>
    <lineage>
        <taxon>Eukaryota</taxon>
        <taxon>Fungi</taxon>
        <taxon>Dikarya</taxon>
        <taxon>Ascomycota</taxon>
        <taxon>Pezizomycotina</taxon>
        <taxon>Leotiomycetes</taxon>
        <taxon>Helotiales</taxon>
        <taxon>Lachnaceae</taxon>
        <taxon>Lachnellula</taxon>
    </lineage>
</organism>
<dbReference type="OrthoDB" id="9983560at2759"/>
<dbReference type="GO" id="GO:0016491">
    <property type="term" value="F:oxidoreductase activity"/>
    <property type="evidence" value="ECO:0007669"/>
    <property type="project" value="UniProtKB-KW"/>
</dbReference>
<dbReference type="InterPro" id="IPR016166">
    <property type="entry name" value="FAD-bd_PCMH"/>
</dbReference>
<evidence type="ECO:0000256" key="1">
    <source>
        <dbReference type="ARBA" id="ARBA00005466"/>
    </source>
</evidence>
<evidence type="ECO:0000256" key="3">
    <source>
        <dbReference type="SAM" id="SignalP"/>
    </source>
</evidence>
<dbReference type="Proteomes" id="UP000469558">
    <property type="component" value="Unassembled WGS sequence"/>
</dbReference>
<sequence>MSCFLQCSLVLSFMYSGVLAAPSLFGGHAARASSSSCRCFPGDSCWPSNTEWSEFNTTLGGKLIATVPIGSVCHHDPFAAYDAEACSSLQAAWFNEDTHYGSSSSVMAPFFANQSCDPFLPDTSRCVIGTYIQYAVNASDATDYQKALEFGQLHNIRLVIRNTGHDYLGKSTGAGALGIWTHYMKNIDFLDYTSPNYAGKAIKLGAGVQGHEAYAAAKAEGLVVVGGNCPTVGIAGGYSQGGGTGPLGSRFGMAADQVLEWEVVTASGELLIATPSNNSDLYWALSGGGGGVYGVVVSMTSKAHADMPSSAANLTFTNNGVSQDAFWGAVSVFHETLPAIVDAGGVSVWGFTNASFSMTPTYGPNITASQMSNLLQPVIQKLNANNISFTYAVKSYSDFLSSYDDPTMNPFIATSAIQLGGRIIPRSLVESNNSALTSAFQKITALGGGFSGIAMSVGGSPANDNAVNPEWRTALFDAVIYTLFDYTSWEANLVSQDLITDVLIPELATLTPGGGSYLNEADFRTVDWKDAFYGSNYDALKSVKDKYDPEGVFYALTGVGSDAWVEEADGRLCKTS</sequence>
<protein>
    <submittedName>
        <fullName evidence="5">FAD-linked oxidoreductase ZEB1</fullName>
    </submittedName>
</protein>
<comment type="caution">
    <text evidence="5">The sequence shown here is derived from an EMBL/GenBank/DDBJ whole genome shotgun (WGS) entry which is preliminary data.</text>
</comment>
<evidence type="ECO:0000256" key="2">
    <source>
        <dbReference type="ARBA" id="ARBA00023002"/>
    </source>
</evidence>
<dbReference type="AlphaFoldDB" id="A0A8T9CK92"/>
<dbReference type="GO" id="GO:0071949">
    <property type="term" value="F:FAD binding"/>
    <property type="evidence" value="ECO:0007669"/>
    <property type="project" value="InterPro"/>
</dbReference>
<accession>A0A8T9CK92</accession>
<dbReference type="PANTHER" id="PTHR13878">
    <property type="entry name" value="GULONOLACTONE OXIDASE"/>
    <property type="match status" value="1"/>
</dbReference>
<evidence type="ECO:0000313" key="6">
    <source>
        <dbReference type="Proteomes" id="UP000469558"/>
    </source>
</evidence>
<dbReference type="InterPro" id="IPR036318">
    <property type="entry name" value="FAD-bd_PCMH-like_sf"/>
</dbReference>
<feature type="chain" id="PRO_5035779844" evidence="3">
    <location>
        <begin position="21"/>
        <end position="576"/>
    </location>
</feature>
<proteinExistence type="inferred from homology"/>
<feature type="domain" description="FAD-binding PCMH-type" evidence="4">
    <location>
        <begin position="127"/>
        <end position="306"/>
    </location>
</feature>
<dbReference type="InterPro" id="IPR012951">
    <property type="entry name" value="BBE"/>
</dbReference>
<reference evidence="5 6" key="1">
    <citation type="submission" date="2018-05" db="EMBL/GenBank/DDBJ databases">
        <title>Genome sequencing and assembly of the regulated plant pathogen Lachnellula willkommii and related sister species for the development of diagnostic species identification markers.</title>
        <authorList>
            <person name="Giroux E."/>
            <person name="Bilodeau G."/>
        </authorList>
    </citation>
    <scope>NUCLEOTIDE SEQUENCE [LARGE SCALE GENOMIC DNA]</scope>
    <source>
        <strain evidence="5 6">CBS 268.59</strain>
    </source>
</reference>
<dbReference type="PANTHER" id="PTHR13878:SF91">
    <property type="entry name" value="FAD BINDING DOMAIN PROTEIN (AFU_ORTHOLOGUE AFUA_6G12070)-RELATED"/>
    <property type="match status" value="1"/>
</dbReference>
<gene>
    <name evidence="5" type="primary">ZEB1_1</name>
    <name evidence="5" type="ORF">LSUE1_G002972</name>
</gene>
<keyword evidence="6" id="KW-1185">Reference proteome</keyword>
<evidence type="ECO:0000259" key="4">
    <source>
        <dbReference type="PROSITE" id="PS51387"/>
    </source>
</evidence>
<dbReference type="Gene3D" id="3.30.465.10">
    <property type="match status" value="2"/>
</dbReference>
<dbReference type="InterPro" id="IPR016169">
    <property type="entry name" value="FAD-bd_PCMH_sub2"/>
</dbReference>
<dbReference type="Pfam" id="PF01565">
    <property type="entry name" value="FAD_binding_4"/>
    <property type="match status" value="1"/>
</dbReference>
<name>A0A8T9CK92_9HELO</name>
<dbReference type="EMBL" id="QGMK01000044">
    <property type="protein sequence ID" value="TVY84927.1"/>
    <property type="molecule type" value="Genomic_DNA"/>
</dbReference>
<dbReference type="Pfam" id="PF08031">
    <property type="entry name" value="BBE"/>
    <property type="match status" value="1"/>
</dbReference>